<evidence type="ECO:0000256" key="1">
    <source>
        <dbReference type="ARBA" id="ARBA00004651"/>
    </source>
</evidence>
<feature type="domain" description="Major facilitator superfamily (MFS) profile" evidence="7">
    <location>
        <begin position="22"/>
        <end position="421"/>
    </location>
</feature>
<dbReference type="InterPro" id="IPR036259">
    <property type="entry name" value="MFS_trans_sf"/>
</dbReference>
<evidence type="ECO:0000256" key="3">
    <source>
        <dbReference type="ARBA" id="ARBA00022692"/>
    </source>
</evidence>
<feature type="transmembrane region" description="Helical" evidence="6">
    <location>
        <begin position="366"/>
        <end position="387"/>
    </location>
</feature>
<dbReference type="PROSITE" id="PS50850">
    <property type="entry name" value="MFS"/>
    <property type="match status" value="1"/>
</dbReference>
<feature type="transmembrane region" description="Helical" evidence="6">
    <location>
        <begin position="332"/>
        <end position="354"/>
    </location>
</feature>
<reference evidence="8 9" key="1">
    <citation type="submission" date="2019-10" db="EMBL/GenBank/DDBJ databases">
        <title>Alkalibaculum tamaniensis sp.nov., a new alkaliphilic acetogen, isolated on methoxylated aromatics from a mud volcano.</title>
        <authorList>
            <person name="Khomyakova M.A."/>
            <person name="Merkel A.Y."/>
            <person name="Bonch-Osmolovskaya E.A."/>
            <person name="Slobodkin A.I."/>
        </authorList>
    </citation>
    <scope>NUCLEOTIDE SEQUENCE [LARGE SCALE GENOMIC DNA]</scope>
    <source>
        <strain evidence="8 9">M08DMB</strain>
    </source>
</reference>
<dbReference type="Gene3D" id="1.20.1250.20">
    <property type="entry name" value="MFS general substrate transporter like domains"/>
    <property type="match status" value="2"/>
</dbReference>
<dbReference type="AlphaFoldDB" id="A0A6A7KAL7"/>
<proteinExistence type="predicted"/>
<evidence type="ECO:0000313" key="9">
    <source>
        <dbReference type="Proteomes" id="UP000440004"/>
    </source>
</evidence>
<feature type="transmembrane region" description="Helical" evidence="6">
    <location>
        <begin position="393"/>
        <end position="415"/>
    </location>
</feature>
<keyword evidence="5 6" id="KW-0472">Membrane</keyword>
<name>A0A6A7KAL7_9FIRM</name>
<protein>
    <submittedName>
        <fullName evidence="8">MFS transporter</fullName>
    </submittedName>
</protein>
<evidence type="ECO:0000256" key="5">
    <source>
        <dbReference type="ARBA" id="ARBA00023136"/>
    </source>
</evidence>
<dbReference type="SUPFAM" id="SSF103473">
    <property type="entry name" value="MFS general substrate transporter"/>
    <property type="match status" value="1"/>
</dbReference>
<dbReference type="Proteomes" id="UP000440004">
    <property type="component" value="Unassembled WGS sequence"/>
</dbReference>
<evidence type="ECO:0000256" key="6">
    <source>
        <dbReference type="SAM" id="Phobius"/>
    </source>
</evidence>
<dbReference type="PANTHER" id="PTHR11360">
    <property type="entry name" value="MONOCARBOXYLATE TRANSPORTER"/>
    <property type="match status" value="1"/>
</dbReference>
<evidence type="ECO:0000256" key="2">
    <source>
        <dbReference type="ARBA" id="ARBA00022448"/>
    </source>
</evidence>
<accession>A0A6A7KAL7</accession>
<evidence type="ECO:0000259" key="7">
    <source>
        <dbReference type="PROSITE" id="PS50850"/>
    </source>
</evidence>
<feature type="transmembrane region" description="Helical" evidence="6">
    <location>
        <begin position="20"/>
        <end position="45"/>
    </location>
</feature>
<feature type="transmembrane region" description="Helical" evidence="6">
    <location>
        <begin position="247"/>
        <end position="268"/>
    </location>
</feature>
<keyword evidence="3 6" id="KW-0812">Transmembrane</keyword>
<feature type="transmembrane region" description="Helical" evidence="6">
    <location>
        <begin position="89"/>
        <end position="106"/>
    </location>
</feature>
<evidence type="ECO:0000256" key="4">
    <source>
        <dbReference type="ARBA" id="ARBA00022989"/>
    </source>
</evidence>
<keyword evidence="2" id="KW-0813">Transport</keyword>
<gene>
    <name evidence="8" type="ORF">GC105_09795</name>
</gene>
<feature type="transmembrane region" description="Helical" evidence="6">
    <location>
        <begin position="280"/>
        <end position="300"/>
    </location>
</feature>
<feature type="transmembrane region" description="Helical" evidence="6">
    <location>
        <begin position="112"/>
        <end position="134"/>
    </location>
</feature>
<dbReference type="RefSeq" id="WP_152804234.1">
    <property type="nucleotide sequence ID" value="NZ_WHNX01000013.1"/>
</dbReference>
<keyword evidence="4 6" id="KW-1133">Transmembrane helix</keyword>
<dbReference type="GO" id="GO:0005886">
    <property type="term" value="C:plasma membrane"/>
    <property type="evidence" value="ECO:0007669"/>
    <property type="project" value="UniProtKB-SubCell"/>
</dbReference>
<dbReference type="Pfam" id="PF07690">
    <property type="entry name" value="MFS_1"/>
    <property type="match status" value="1"/>
</dbReference>
<dbReference type="InterPro" id="IPR020846">
    <property type="entry name" value="MFS_dom"/>
</dbReference>
<organism evidence="8 9">
    <name type="scientific">Alkalibaculum sporogenes</name>
    <dbReference type="NCBI Taxonomy" id="2655001"/>
    <lineage>
        <taxon>Bacteria</taxon>
        <taxon>Bacillati</taxon>
        <taxon>Bacillota</taxon>
        <taxon>Clostridia</taxon>
        <taxon>Eubacteriales</taxon>
        <taxon>Eubacteriaceae</taxon>
        <taxon>Alkalibaculum</taxon>
    </lineage>
</organism>
<comment type="caution">
    <text evidence="8">The sequence shown here is derived from an EMBL/GenBank/DDBJ whole genome shotgun (WGS) entry which is preliminary data.</text>
</comment>
<dbReference type="InterPro" id="IPR011701">
    <property type="entry name" value="MFS"/>
</dbReference>
<dbReference type="PANTHER" id="PTHR11360:SF308">
    <property type="entry name" value="BLL3089 PROTEIN"/>
    <property type="match status" value="1"/>
</dbReference>
<comment type="subcellular location">
    <subcellularLocation>
        <location evidence="1">Cell membrane</location>
        <topology evidence="1">Multi-pass membrane protein</topology>
    </subcellularLocation>
</comment>
<feature type="transmembrane region" description="Helical" evidence="6">
    <location>
        <begin position="307"/>
        <end position="326"/>
    </location>
</feature>
<evidence type="ECO:0000313" key="8">
    <source>
        <dbReference type="EMBL" id="MPW26083.1"/>
    </source>
</evidence>
<feature type="transmembrane region" description="Helical" evidence="6">
    <location>
        <begin position="177"/>
        <end position="199"/>
    </location>
</feature>
<dbReference type="GO" id="GO:0022857">
    <property type="term" value="F:transmembrane transporter activity"/>
    <property type="evidence" value="ECO:0007669"/>
    <property type="project" value="InterPro"/>
</dbReference>
<sequence>MLKRKLSVMYEKKNRFYYGWIILAISSLGHFFSGPGQTYFISIFIDYYVVDFGWDRSTVSSLYSIATLLAGLLLFTVGRLSDRYGQKNIILIVATLLGASCIWNSYLSSLWMLFIGFFINRLTGQGSMTLLPSIVLPQWFNKKRAFAFSIMSMGGVIGSAVIPPFNTWLISISSWNFVWRLWAILLWFFFIPITAFFLYNKPKDLGLLTDNKIIDVIEDVSTLHIEEQTESWTLIEAMHTKPFWGMLYCQILVPMITTGVIFHFFSILGSKGISASSASFMLSLLAIISFPITLLAGHFLDRFKMNYVIAFISLLQLMALSILLLSKSIHTFIFFAIVQGTAIGLQHVSNGVVWPNYYGLINLGSIRGFIMTATVVSSAIGPIPFGLTFDIFASYQVAILIMMLLSGIGIFVGLLSPKPKKP</sequence>
<dbReference type="InterPro" id="IPR050327">
    <property type="entry name" value="Proton-linked_MCT"/>
</dbReference>
<feature type="transmembrane region" description="Helical" evidence="6">
    <location>
        <begin position="146"/>
        <end position="165"/>
    </location>
</feature>
<dbReference type="EMBL" id="WHNX01000013">
    <property type="protein sequence ID" value="MPW26083.1"/>
    <property type="molecule type" value="Genomic_DNA"/>
</dbReference>
<keyword evidence="9" id="KW-1185">Reference proteome</keyword>
<feature type="transmembrane region" description="Helical" evidence="6">
    <location>
        <begin position="57"/>
        <end position="77"/>
    </location>
</feature>